<evidence type="ECO:0000313" key="8">
    <source>
        <dbReference type="EMBL" id="EPS64602.1"/>
    </source>
</evidence>
<dbReference type="PANTHER" id="PTHR45650">
    <property type="entry name" value="GDSL-LIKE LIPASE/ACYLHYDROLASE-RELATED"/>
    <property type="match status" value="1"/>
</dbReference>
<evidence type="ECO:0000256" key="1">
    <source>
        <dbReference type="ARBA" id="ARBA00004613"/>
    </source>
</evidence>
<evidence type="ECO:0000256" key="5">
    <source>
        <dbReference type="ARBA" id="ARBA00022801"/>
    </source>
</evidence>
<feature type="non-terminal residue" evidence="8">
    <location>
        <position position="1"/>
    </location>
</feature>
<dbReference type="InterPro" id="IPR051238">
    <property type="entry name" value="GDSL_esterase/lipase"/>
</dbReference>
<dbReference type="EMBL" id="AUSU01004717">
    <property type="protein sequence ID" value="EPS64602.1"/>
    <property type="molecule type" value="Genomic_DNA"/>
</dbReference>
<dbReference type="GO" id="GO:0016042">
    <property type="term" value="P:lipid catabolic process"/>
    <property type="evidence" value="ECO:0007669"/>
    <property type="project" value="UniProtKB-KW"/>
</dbReference>
<dbReference type="SUPFAM" id="SSF52266">
    <property type="entry name" value="SGNH hydrolase"/>
    <property type="match status" value="1"/>
</dbReference>
<dbReference type="GO" id="GO:0016788">
    <property type="term" value="F:hydrolase activity, acting on ester bonds"/>
    <property type="evidence" value="ECO:0007669"/>
    <property type="project" value="InterPro"/>
</dbReference>
<dbReference type="Proteomes" id="UP000015453">
    <property type="component" value="Unassembled WGS sequence"/>
</dbReference>
<evidence type="ECO:0000256" key="2">
    <source>
        <dbReference type="ARBA" id="ARBA00008668"/>
    </source>
</evidence>
<evidence type="ECO:0000256" key="6">
    <source>
        <dbReference type="ARBA" id="ARBA00022963"/>
    </source>
</evidence>
<evidence type="ECO:0000256" key="7">
    <source>
        <dbReference type="ARBA" id="ARBA00023098"/>
    </source>
</evidence>
<dbReference type="InterPro" id="IPR035669">
    <property type="entry name" value="SGNH_plant_lipase-like"/>
</dbReference>
<dbReference type="PANTHER" id="PTHR45650:SF9">
    <property type="entry name" value="SGNH HYDROLASE-TYPE ESTERASE DOMAIN-CONTAINING PROTEIN"/>
    <property type="match status" value="1"/>
</dbReference>
<sequence>PQVPCFFIFGDSLVDNGNNNDRETESKANYPPYGIDFPYGATGRFTNGRTIADLIGQMLGFQEFIPPFASAEGEEILRGVNYGSGGAGILDETGRKLGDVISLNEQLSNHEETISRIAQIVGDDGRAQQLLGSCIYTLIIGSNDYLLNYLDKFSTGEKPLEFATYLVSNFSDQLQKLYRFGARKVAVFALGGLGCVPEILTHYAASKCVENINTAAESYNENLRILVADLNRRFLDAKFVDIATNSTSLKVKIFPDRFRVADRPCCPVVGNACAAGSSPCEDRDDYVFWDAVHPSEAANLIIAGDAYQLMAPLYSPPID</sequence>
<dbReference type="Gene3D" id="3.40.50.1110">
    <property type="entry name" value="SGNH hydrolase"/>
    <property type="match status" value="1"/>
</dbReference>
<accession>S8DXA4</accession>
<evidence type="ECO:0000256" key="3">
    <source>
        <dbReference type="ARBA" id="ARBA00022525"/>
    </source>
</evidence>
<proteinExistence type="inferred from homology"/>
<keyword evidence="5" id="KW-0378">Hydrolase</keyword>
<keyword evidence="4" id="KW-0732">Signal</keyword>
<comment type="similarity">
    <text evidence="2">Belongs to the 'GDSL' lipolytic enzyme family.</text>
</comment>
<dbReference type="Pfam" id="PF00657">
    <property type="entry name" value="Lipase_GDSL"/>
    <property type="match status" value="1"/>
</dbReference>
<comment type="subcellular location">
    <subcellularLocation>
        <location evidence="1">Secreted</location>
    </subcellularLocation>
</comment>
<name>S8DXA4_9LAMI</name>
<keyword evidence="7" id="KW-0443">Lipid metabolism</keyword>
<dbReference type="CDD" id="cd01837">
    <property type="entry name" value="SGNH_plant_lipase_like"/>
    <property type="match status" value="1"/>
</dbReference>
<dbReference type="AlphaFoldDB" id="S8DXA4"/>
<reference evidence="8 9" key="1">
    <citation type="journal article" date="2013" name="BMC Genomics">
        <title>The miniature genome of a carnivorous plant Genlisea aurea contains a low number of genes and short non-coding sequences.</title>
        <authorList>
            <person name="Leushkin E.V."/>
            <person name="Sutormin R.A."/>
            <person name="Nabieva E.R."/>
            <person name="Penin A.A."/>
            <person name="Kondrashov A.S."/>
            <person name="Logacheva M.D."/>
        </authorList>
    </citation>
    <scope>NUCLEOTIDE SEQUENCE [LARGE SCALE GENOMIC DNA]</scope>
</reference>
<keyword evidence="9" id="KW-1185">Reference proteome</keyword>
<dbReference type="InterPro" id="IPR036514">
    <property type="entry name" value="SGNH_hydro_sf"/>
</dbReference>
<evidence type="ECO:0008006" key="10">
    <source>
        <dbReference type="Google" id="ProtNLM"/>
    </source>
</evidence>
<keyword evidence="6" id="KW-0442">Lipid degradation</keyword>
<feature type="non-terminal residue" evidence="8">
    <location>
        <position position="319"/>
    </location>
</feature>
<keyword evidence="3" id="KW-0964">Secreted</keyword>
<dbReference type="InterPro" id="IPR001087">
    <property type="entry name" value="GDSL"/>
</dbReference>
<protein>
    <recommendedName>
        <fullName evidence="10">Zinc finger protein</fullName>
    </recommendedName>
</protein>
<comment type="caution">
    <text evidence="8">The sequence shown here is derived from an EMBL/GenBank/DDBJ whole genome shotgun (WGS) entry which is preliminary data.</text>
</comment>
<dbReference type="OrthoDB" id="1683520at2759"/>
<dbReference type="GO" id="GO:0005576">
    <property type="term" value="C:extracellular region"/>
    <property type="evidence" value="ECO:0007669"/>
    <property type="project" value="UniProtKB-SubCell"/>
</dbReference>
<evidence type="ECO:0000256" key="4">
    <source>
        <dbReference type="ARBA" id="ARBA00022729"/>
    </source>
</evidence>
<organism evidence="8 9">
    <name type="scientific">Genlisea aurea</name>
    <dbReference type="NCBI Taxonomy" id="192259"/>
    <lineage>
        <taxon>Eukaryota</taxon>
        <taxon>Viridiplantae</taxon>
        <taxon>Streptophyta</taxon>
        <taxon>Embryophyta</taxon>
        <taxon>Tracheophyta</taxon>
        <taxon>Spermatophyta</taxon>
        <taxon>Magnoliopsida</taxon>
        <taxon>eudicotyledons</taxon>
        <taxon>Gunneridae</taxon>
        <taxon>Pentapetalae</taxon>
        <taxon>asterids</taxon>
        <taxon>lamiids</taxon>
        <taxon>Lamiales</taxon>
        <taxon>Lentibulariaceae</taxon>
        <taxon>Genlisea</taxon>
    </lineage>
</organism>
<gene>
    <name evidence="8" type="ORF">M569_10182</name>
</gene>
<evidence type="ECO:0000313" key="9">
    <source>
        <dbReference type="Proteomes" id="UP000015453"/>
    </source>
</evidence>